<evidence type="ECO:0000256" key="1">
    <source>
        <dbReference type="SAM" id="Phobius"/>
    </source>
</evidence>
<reference evidence="2" key="2">
    <citation type="submission" date="2009-09" db="EMBL/GenBank/DDBJ databases">
        <authorList>
            <person name="Han"/>
            <person name="B"/>
            <person name="Feng"/>
            <person name="Q"/>
            <person name="Huang"/>
            <person name="T"/>
            <person name="Zhao"/>
            <person name="Q"/>
            <person name="Zhu"/>
            <person name="J J.and.Lin."/>
            <person name="Z X."/>
        </authorList>
    </citation>
    <scope>NUCLEOTIDE SEQUENCE</scope>
</reference>
<gene>
    <name evidence="2" type="primary">OO_Ba0013J05-OO_Ba0033A15.2</name>
</gene>
<dbReference type="AlphaFoldDB" id="D0ABE5"/>
<name>D0ABE5_9ORYZ</name>
<organism evidence="2">
    <name type="scientific">Oryza officinalis</name>
    <dbReference type="NCBI Taxonomy" id="4535"/>
    <lineage>
        <taxon>Eukaryota</taxon>
        <taxon>Viridiplantae</taxon>
        <taxon>Streptophyta</taxon>
        <taxon>Embryophyta</taxon>
        <taxon>Tracheophyta</taxon>
        <taxon>Spermatophyta</taxon>
        <taxon>Magnoliopsida</taxon>
        <taxon>Liliopsida</taxon>
        <taxon>Poales</taxon>
        <taxon>Poaceae</taxon>
        <taxon>BOP clade</taxon>
        <taxon>Oryzoideae</taxon>
        <taxon>Oryzeae</taxon>
        <taxon>Oryzinae</taxon>
        <taxon>Oryza</taxon>
    </lineage>
</organism>
<evidence type="ECO:0000313" key="2">
    <source>
        <dbReference type="EMBL" id="CBG76415.1"/>
    </source>
</evidence>
<dbReference type="EMBL" id="FP565616">
    <property type="protein sequence ID" value="CBG76415.1"/>
    <property type="molecule type" value="Genomic_DNA"/>
</dbReference>
<reference evidence="2" key="1">
    <citation type="journal article" date="2009" name="J. Genet. Genomics">
        <title>Analysis of collinear regions of Oryza AA and CC genomes.</title>
        <authorList>
            <person name="Feng Q."/>
            <person name="Huang T."/>
            <person name="Zhao Q."/>
            <person name="Zhu J."/>
            <person name="Lin Z."/>
            <person name="Han B."/>
        </authorList>
    </citation>
    <scope>NUCLEOTIDE SEQUENCE</scope>
</reference>
<protein>
    <submittedName>
        <fullName evidence="2">OO_Ba0013J05-OO_Ba0033A15.2 protein</fullName>
    </submittedName>
</protein>
<keyword evidence="1" id="KW-0472">Membrane</keyword>
<sequence length="143" mass="16045">MGIDGQWVGATSVVTSLFPSQEANFPSNMRLSRIDWSGVFEMEQFTPKMTEELEDGGIRSQDPASLRIDTAKMMACLGRAVQQASVVRAKPNSWNTKALTLRSASYSDCKHFSILITYDYLIIYYWAILLGWTKLVFGISAFT</sequence>
<accession>D0ABE5</accession>
<keyword evidence="1" id="KW-0812">Transmembrane</keyword>
<proteinExistence type="predicted"/>
<keyword evidence="1" id="KW-1133">Transmembrane helix</keyword>
<feature type="transmembrane region" description="Helical" evidence="1">
    <location>
        <begin position="120"/>
        <end position="142"/>
    </location>
</feature>